<gene>
    <name evidence="1" type="ORF">RV045_07085</name>
</gene>
<keyword evidence="2" id="KW-1185">Reference proteome</keyword>
<keyword evidence="1" id="KW-0328">Glycosyltransferase</keyword>
<comment type="caution">
    <text evidence="1">The sequence shown here is derived from an EMBL/GenBank/DDBJ whole genome shotgun (WGS) entry which is preliminary data.</text>
</comment>
<dbReference type="EMBL" id="JAWDIE010000009">
    <property type="protein sequence ID" value="MEJ7138192.1"/>
    <property type="molecule type" value="Genomic_DNA"/>
</dbReference>
<protein>
    <submittedName>
        <fullName evidence="1">Glycosyltransferase</fullName>
        <ecNumber evidence="1">2.4.-.-</ecNumber>
    </submittedName>
</protein>
<organism evidence="1 2">
    <name type="scientific">Amphibiibacter pelophylacis</name>
    <dbReference type="NCBI Taxonomy" id="1799477"/>
    <lineage>
        <taxon>Bacteria</taxon>
        <taxon>Pseudomonadati</taxon>
        <taxon>Pseudomonadota</taxon>
        <taxon>Betaproteobacteria</taxon>
        <taxon>Burkholderiales</taxon>
        <taxon>Sphaerotilaceae</taxon>
        <taxon>Amphibiibacter</taxon>
    </lineage>
</organism>
<accession>A0ACC6P234</accession>
<name>A0ACC6P234_9BURK</name>
<evidence type="ECO:0000313" key="1">
    <source>
        <dbReference type="EMBL" id="MEJ7138192.1"/>
    </source>
</evidence>
<dbReference type="Proteomes" id="UP001364695">
    <property type="component" value="Unassembled WGS sequence"/>
</dbReference>
<sequence length="248" mass="28141">MSLPKKHHKANTNPLLSVIIPAIEVDLELKRCIDSVRLACGTDESRCEIVLVMPSCQLEVAQASMAGVTTFVAETRKGIYAAMNDGIRMSCGRYLFFLGKDDIILLPFGNVLDELAKVGGYAVFCDVYWGDKGVYSGRPSKWRVLLRNLCHQGIIYSREVIDEHGPYLRRMRVQADHLLNIRLLWDSRFAADVRYYRGGRVWYASEGFSSVARDPLFWRLYPLILKRYVAPAAGVLLSASRWLRGKHI</sequence>
<keyword evidence="1" id="KW-0808">Transferase</keyword>
<evidence type="ECO:0000313" key="2">
    <source>
        <dbReference type="Proteomes" id="UP001364695"/>
    </source>
</evidence>
<proteinExistence type="predicted"/>
<reference evidence="1" key="1">
    <citation type="submission" date="2023-10" db="EMBL/GenBank/DDBJ databases">
        <title>Amphibacter perezi, gen. nov., sp. nov. a novel taxa of the family Comamonadaceae, class Betaproteobacteria isolated from the skin microbiota of Pelophylax perezi from different populations.</title>
        <authorList>
            <person name="Costa S."/>
            <person name="Proenca D.N."/>
            <person name="Lopes I."/>
            <person name="Morais P.V."/>
        </authorList>
    </citation>
    <scope>NUCLEOTIDE SEQUENCE</scope>
    <source>
        <strain evidence="1">SL12-8</strain>
    </source>
</reference>
<dbReference type="EC" id="2.4.-.-" evidence="1"/>